<gene>
    <name evidence="4" type="ORF">LTWDN19_20370</name>
</gene>
<accession>A0ABM7QWR3</accession>
<dbReference type="PANTHER" id="PTHR37293">
    <property type="entry name" value="PHAGE REPLICATION PROTEIN-RELATED"/>
    <property type="match status" value="1"/>
</dbReference>
<organism evidence="4 5">
    <name type="scientific">Latilactobacillus curvatus</name>
    <name type="common">Lactobacillus curvatus</name>
    <dbReference type="NCBI Taxonomy" id="28038"/>
    <lineage>
        <taxon>Bacteria</taxon>
        <taxon>Bacillati</taxon>
        <taxon>Bacillota</taxon>
        <taxon>Bacilli</taxon>
        <taxon>Lactobacillales</taxon>
        <taxon>Lactobacillaceae</taxon>
        <taxon>Latilactobacillus</taxon>
    </lineage>
</organism>
<name>A0ABM7QWR3_LATCU</name>
<protein>
    <submittedName>
        <fullName evidence="4">Replication protein DnaD</fullName>
    </submittedName>
</protein>
<proteinExistence type="inferred from homology"/>
<dbReference type="InterPro" id="IPR053162">
    <property type="entry name" value="DnaD"/>
</dbReference>
<feature type="region of interest" description="Disordered" evidence="2">
    <location>
        <begin position="241"/>
        <end position="282"/>
    </location>
</feature>
<dbReference type="NCBIfam" id="TIGR01446">
    <property type="entry name" value="DnaD_dom"/>
    <property type="match status" value="1"/>
</dbReference>
<reference evidence="4 5" key="1">
    <citation type="submission" date="2021-05" db="EMBL/GenBank/DDBJ databases">
        <title>Complete Genome Sequence of Latilactobacillus sp. Strain WDN19, a High D-Aspartate-producing Lactic Acid Bacterium Isolated from a Japanese Pickle.</title>
        <authorList>
            <person name="Kajitani K."/>
            <person name="Takahashi S."/>
        </authorList>
    </citation>
    <scope>NUCLEOTIDE SEQUENCE [LARGE SCALE GENOMIC DNA]</scope>
    <source>
        <strain evidence="4 5">WDN19</strain>
    </source>
</reference>
<dbReference type="EMBL" id="AP024685">
    <property type="protein sequence ID" value="BCX31470.1"/>
    <property type="molecule type" value="Genomic_DNA"/>
</dbReference>
<evidence type="ECO:0000256" key="1">
    <source>
        <dbReference type="ARBA" id="ARBA00093462"/>
    </source>
</evidence>
<dbReference type="InterPro" id="IPR034829">
    <property type="entry name" value="DnaD-like_sf"/>
</dbReference>
<dbReference type="PANTHER" id="PTHR37293:SF5">
    <property type="entry name" value="DNA REPLICATION PROTEIN"/>
    <property type="match status" value="1"/>
</dbReference>
<evidence type="ECO:0000313" key="5">
    <source>
        <dbReference type="Proteomes" id="UP000825100"/>
    </source>
</evidence>
<dbReference type="Gene3D" id="1.10.10.630">
    <property type="entry name" value="DnaD domain-like"/>
    <property type="match status" value="1"/>
</dbReference>
<keyword evidence="5" id="KW-1185">Reference proteome</keyword>
<feature type="region of interest" description="Disordered" evidence="2">
    <location>
        <begin position="106"/>
        <end position="137"/>
    </location>
</feature>
<evidence type="ECO:0000259" key="3">
    <source>
        <dbReference type="Pfam" id="PF07261"/>
    </source>
</evidence>
<evidence type="ECO:0000313" key="4">
    <source>
        <dbReference type="EMBL" id="BCX31470.1"/>
    </source>
</evidence>
<dbReference type="SUPFAM" id="SSF158499">
    <property type="entry name" value="DnaD domain-like"/>
    <property type="match status" value="1"/>
</dbReference>
<evidence type="ECO:0000256" key="2">
    <source>
        <dbReference type="SAM" id="MobiDB-lite"/>
    </source>
</evidence>
<dbReference type="InterPro" id="IPR006343">
    <property type="entry name" value="DnaB/C_C"/>
</dbReference>
<feature type="domain" description="DnaB/C C-terminal" evidence="3">
    <location>
        <begin position="172"/>
        <end position="218"/>
    </location>
</feature>
<dbReference type="Pfam" id="PF07261">
    <property type="entry name" value="DnaB_2"/>
    <property type="match status" value="1"/>
</dbReference>
<sequence>MDYFKQRRAYRDFKLYEEDVSMGQNNLYRELLDYANDKGLLDDYFKLKNDALASLTGLTVSGLGKARNSLVQMGLIEYEKGKKNTSIPAYKINCLYDSKRVAGATKTAEGNKRDNAKATDGTHVGQQQGKQGGQQLGQPVITTTDYNLTNTQQDVDNSAVAFWLNQVNAAEKPIILEQIQSYVTDFKDDQVVILAMKMTVENGANSFNYTKAILNSWLSSTPPLLTIESIKAFEQQRKQKLAAKKTNGYGRKPAKQEPTPDWAKPGYVAPVEEKTPEQAAVDQAKLDEMMRKIKEGRDVNAS</sequence>
<comment type="similarity">
    <text evidence="1">Belongs to the DnaB/DnaD family.</text>
</comment>
<dbReference type="RefSeq" id="WP_221276506.1">
    <property type="nucleotide sequence ID" value="NZ_AP024685.1"/>
</dbReference>
<dbReference type="Proteomes" id="UP000825100">
    <property type="component" value="Chromosome"/>
</dbReference>